<name>A0ABU5MVA5_9BACT</name>
<proteinExistence type="predicted"/>
<evidence type="ECO:0000313" key="2">
    <source>
        <dbReference type="EMBL" id="MDZ8118161.1"/>
    </source>
</evidence>
<reference evidence="2 3" key="1">
    <citation type="journal article" date="2024" name="Appl. Environ. Microbiol.">
        <title>Pontiella agarivorans sp. nov., a novel marine anaerobic bacterium capable of degrading macroalgal polysaccharides and fixing nitrogen.</title>
        <authorList>
            <person name="Liu N."/>
            <person name="Kivenson V."/>
            <person name="Peng X."/>
            <person name="Cui Z."/>
            <person name="Lankiewicz T.S."/>
            <person name="Gosselin K.M."/>
            <person name="English C.J."/>
            <person name="Blair E.M."/>
            <person name="O'Malley M.A."/>
            <person name="Valentine D.L."/>
        </authorList>
    </citation>
    <scope>NUCLEOTIDE SEQUENCE [LARGE SCALE GENOMIC DNA]</scope>
    <source>
        <strain evidence="2 3">NLcol2</strain>
    </source>
</reference>
<gene>
    <name evidence="2" type="ORF">P9H32_05915</name>
</gene>
<sequence length="269" mass="29027">MNTKLLPFFAAVSGLVQSVSAQTFLDPGYTGETQFAQWSSFTYAETNAGVNIPQWETGSPNLELRQFNPALITSSGNIYSFSSNLSFELTGSSTNVLGKVGLQFFTWGEADALSNETVRLELDGGMSLSPDSLTNFYQFVDDQGSYGAYHTLGYKLEWDLSGLNATNYTIRFDTVIHSSLDELRLDTEAGVPAAPVPELEITFSGSDPVLHFTGEPGVLYQLICSQSLTNALTEWAVVAGPVSGDGSTVSITNSTLNAQGFYAVEAWLE</sequence>
<protein>
    <submittedName>
        <fullName evidence="2">Uncharacterized protein</fullName>
    </submittedName>
</protein>
<dbReference type="Proteomes" id="UP001290861">
    <property type="component" value="Unassembled WGS sequence"/>
</dbReference>
<dbReference type="EMBL" id="JARVCO010000007">
    <property type="protein sequence ID" value="MDZ8118161.1"/>
    <property type="molecule type" value="Genomic_DNA"/>
</dbReference>
<evidence type="ECO:0000313" key="3">
    <source>
        <dbReference type="Proteomes" id="UP001290861"/>
    </source>
</evidence>
<feature type="chain" id="PRO_5045098243" evidence="1">
    <location>
        <begin position="22"/>
        <end position="269"/>
    </location>
</feature>
<evidence type="ECO:0000256" key="1">
    <source>
        <dbReference type="SAM" id="SignalP"/>
    </source>
</evidence>
<comment type="caution">
    <text evidence="2">The sequence shown here is derived from an EMBL/GenBank/DDBJ whole genome shotgun (WGS) entry which is preliminary data.</text>
</comment>
<keyword evidence="3" id="KW-1185">Reference proteome</keyword>
<dbReference type="RefSeq" id="WP_322607960.1">
    <property type="nucleotide sequence ID" value="NZ_JARVCO010000007.1"/>
</dbReference>
<organism evidence="2 3">
    <name type="scientific">Pontiella agarivorans</name>
    <dbReference type="NCBI Taxonomy" id="3038953"/>
    <lineage>
        <taxon>Bacteria</taxon>
        <taxon>Pseudomonadati</taxon>
        <taxon>Kiritimatiellota</taxon>
        <taxon>Kiritimatiellia</taxon>
        <taxon>Kiritimatiellales</taxon>
        <taxon>Pontiellaceae</taxon>
        <taxon>Pontiella</taxon>
    </lineage>
</organism>
<feature type="signal peptide" evidence="1">
    <location>
        <begin position="1"/>
        <end position="21"/>
    </location>
</feature>
<accession>A0ABU5MVA5</accession>
<keyword evidence="1" id="KW-0732">Signal</keyword>